<dbReference type="HAMAP" id="MF_00963">
    <property type="entry name" value="Sigma70_RpoD_SigA"/>
    <property type="match status" value="1"/>
</dbReference>
<dbReference type="PROSITE" id="PS00715">
    <property type="entry name" value="SIGMA70_1"/>
    <property type="match status" value="1"/>
</dbReference>
<dbReference type="InterPro" id="IPR028630">
    <property type="entry name" value="Sigma70_RpoD"/>
</dbReference>
<dbReference type="InterPro" id="IPR012760">
    <property type="entry name" value="RNA_pol_sigma_RpoD_C"/>
</dbReference>
<keyword evidence="2 6" id="KW-0805">Transcription regulation</keyword>
<dbReference type="NCBIfam" id="TIGR02393">
    <property type="entry name" value="RpoD_Cterm"/>
    <property type="match status" value="1"/>
</dbReference>
<name>A0A1H7YZ48_9RHOB</name>
<dbReference type="InterPro" id="IPR000943">
    <property type="entry name" value="RNA_pol_sigma70"/>
</dbReference>
<feature type="region of interest" description="Disordered" evidence="7">
    <location>
        <begin position="191"/>
        <end position="235"/>
    </location>
</feature>
<dbReference type="OrthoDB" id="9809557at2"/>
<organism evidence="10 11">
    <name type="scientific">Loktanella fryxellensis</name>
    <dbReference type="NCBI Taxonomy" id="245187"/>
    <lineage>
        <taxon>Bacteria</taxon>
        <taxon>Pseudomonadati</taxon>
        <taxon>Pseudomonadota</taxon>
        <taxon>Alphaproteobacteria</taxon>
        <taxon>Rhodobacterales</taxon>
        <taxon>Roseobacteraceae</taxon>
        <taxon>Loktanella</taxon>
    </lineage>
</organism>
<dbReference type="AlphaFoldDB" id="A0A1H7YZ48"/>
<dbReference type="InterPro" id="IPR007624">
    <property type="entry name" value="RNA_pol_sigma70_r3"/>
</dbReference>
<dbReference type="EMBL" id="FOCI01000001">
    <property type="protein sequence ID" value="SEM51265.1"/>
    <property type="molecule type" value="Genomic_DNA"/>
</dbReference>
<dbReference type="InterPro" id="IPR007627">
    <property type="entry name" value="RNA_pol_sigma70_r2"/>
</dbReference>
<feature type="region of interest" description="Disordered" evidence="7">
    <location>
        <begin position="1"/>
        <end position="20"/>
    </location>
</feature>
<feature type="short sequence motif" description="Interaction with polymerase core subunit RpoC" evidence="6">
    <location>
        <begin position="449"/>
        <end position="452"/>
    </location>
</feature>
<dbReference type="Pfam" id="PF00140">
    <property type="entry name" value="Sigma70_r1_2"/>
    <property type="match status" value="1"/>
</dbReference>
<dbReference type="FunFam" id="1.10.10.10:FF:000004">
    <property type="entry name" value="RNA polymerase sigma factor SigA"/>
    <property type="match status" value="1"/>
</dbReference>
<dbReference type="InterPro" id="IPR007630">
    <property type="entry name" value="RNA_pol_sigma70_r4"/>
</dbReference>
<evidence type="ECO:0000259" key="8">
    <source>
        <dbReference type="PROSITE" id="PS00715"/>
    </source>
</evidence>
<dbReference type="InterPro" id="IPR009042">
    <property type="entry name" value="RNA_pol_sigma70_r1_2"/>
</dbReference>
<dbReference type="RefSeq" id="WP_089898038.1">
    <property type="nucleotide sequence ID" value="NZ_FOCI01000001.1"/>
</dbReference>
<dbReference type="GO" id="GO:0006352">
    <property type="term" value="P:DNA-templated transcription initiation"/>
    <property type="evidence" value="ECO:0007669"/>
    <property type="project" value="UniProtKB-UniRule"/>
</dbReference>
<comment type="subcellular location">
    <subcellularLocation>
        <location evidence="6">Cytoplasm</location>
    </subcellularLocation>
</comment>
<keyword evidence="11" id="KW-1185">Reference proteome</keyword>
<feature type="compositionally biased region" description="Acidic residues" evidence="7">
    <location>
        <begin position="74"/>
        <end position="83"/>
    </location>
</feature>
<keyword evidence="4 6" id="KW-0238">DNA-binding</keyword>
<dbReference type="GO" id="GO:0016987">
    <property type="term" value="F:sigma factor activity"/>
    <property type="evidence" value="ECO:0007669"/>
    <property type="project" value="UniProtKB-UniRule"/>
</dbReference>
<feature type="region of interest" description="Sigma-70 factor domain-2" evidence="6">
    <location>
        <begin position="425"/>
        <end position="495"/>
    </location>
</feature>
<feature type="region of interest" description="Disordered" evidence="7">
    <location>
        <begin position="72"/>
        <end position="96"/>
    </location>
</feature>
<comment type="subunit">
    <text evidence="6">Interacts transiently with the RNA polymerase catalytic core.</text>
</comment>
<dbReference type="InterPro" id="IPR013325">
    <property type="entry name" value="RNA_pol_sigma_r2"/>
</dbReference>
<dbReference type="GO" id="GO:0003677">
    <property type="term" value="F:DNA binding"/>
    <property type="evidence" value="ECO:0007669"/>
    <property type="project" value="UniProtKB-UniRule"/>
</dbReference>
<keyword evidence="5 6" id="KW-0804">Transcription</keyword>
<dbReference type="InterPro" id="IPR007631">
    <property type="entry name" value="RNA_pol_sigma_70_non-ess"/>
</dbReference>
<dbReference type="PANTHER" id="PTHR30603:SF60">
    <property type="entry name" value="RNA POLYMERASE SIGMA FACTOR RPOD"/>
    <property type="match status" value="1"/>
</dbReference>
<accession>A0A1H7YZ48</accession>
<feature type="region of interest" description="Sigma-70 factor domain-3" evidence="6">
    <location>
        <begin position="504"/>
        <end position="580"/>
    </location>
</feature>
<dbReference type="Pfam" id="PF04545">
    <property type="entry name" value="Sigma70_r4"/>
    <property type="match status" value="1"/>
</dbReference>
<protein>
    <recommendedName>
        <fullName evidence="6">RNA polymerase sigma factor RpoD</fullName>
    </recommendedName>
    <alternativeName>
        <fullName evidence="6">Sigma-70</fullName>
    </alternativeName>
</protein>
<dbReference type="PRINTS" id="PR00046">
    <property type="entry name" value="SIGMA70FCT"/>
</dbReference>
<dbReference type="NCBIfam" id="NF004208">
    <property type="entry name" value="PRK05658.1"/>
    <property type="match status" value="1"/>
</dbReference>
<dbReference type="PROSITE" id="PS00716">
    <property type="entry name" value="SIGMA70_2"/>
    <property type="match status" value="1"/>
</dbReference>
<evidence type="ECO:0000256" key="3">
    <source>
        <dbReference type="ARBA" id="ARBA00023082"/>
    </source>
</evidence>
<evidence type="ECO:0000256" key="6">
    <source>
        <dbReference type="HAMAP-Rule" id="MF_00963"/>
    </source>
</evidence>
<dbReference type="CDD" id="cd06171">
    <property type="entry name" value="Sigma70_r4"/>
    <property type="match status" value="1"/>
</dbReference>
<dbReference type="NCBIfam" id="TIGR02937">
    <property type="entry name" value="sigma70-ECF"/>
    <property type="match status" value="1"/>
</dbReference>
<evidence type="ECO:0000256" key="4">
    <source>
        <dbReference type="ARBA" id="ARBA00023125"/>
    </source>
</evidence>
<evidence type="ECO:0000256" key="5">
    <source>
        <dbReference type="ARBA" id="ARBA00023163"/>
    </source>
</evidence>
<proteinExistence type="inferred from homology"/>
<comment type="similarity">
    <text evidence="6">Belongs to the sigma-70 factor family. RpoD/SigA subfamily.</text>
</comment>
<evidence type="ECO:0000313" key="10">
    <source>
        <dbReference type="EMBL" id="SEM51265.1"/>
    </source>
</evidence>
<comment type="function">
    <text evidence="6">Sigma factors are initiation factors that promote the attachment of RNA polymerase to specific initiation sites and are then released. This sigma factor is the primary sigma factor during exponential growth.</text>
</comment>
<evidence type="ECO:0000256" key="2">
    <source>
        <dbReference type="ARBA" id="ARBA00023015"/>
    </source>
</evidence>
<feature type="compositionally biased region" description="Acidic residues" evidence="7">
    <location>
        <begin position="210"/>
        <end position="219"/>
    </location>
</feature>
<dbReference type="InterPro" id="IPR007127">
    <property type="entry name" value="RNA_pol_sigma_70_r1_1"/>
</dbReference>
<keyword evidence="1 6" id="KW-0963">Cytoplasm</keyword>
<dbReference type="Pfam" id="PF04546">
    <property type="entry name" value="Sigma70_ner"/>
    <property type="match status" value="1"/>
</dbReference>
<evidence type="ECO:0000256" key="7">
    <source>
        <dbReference type="SAM" id="MobiDB-lite"/>
    </source>
</evidence>
<dbReference type="Pfam" id="PF03979">
    <property type="entry name" value="Sigma70_r1_1"/>
    <property type="match status" value="1"/>
</dbReference>
<dbReference type="Pfam" id="PF04542">
    <property type="entry name" value="Sigma70_r2"/>
    <property type="match status" value="1"/>
</dbReference>
<feature type="DNA-binding region" description="H-T-H motif" evidence="6">
    <location>
        <begin position="619"/>
        <end position="638"/>
    </location>
</feature>
<evidence type="ECO:0000259" key="9">
    <source>
        <dbReference type="PROSITE" id="PS00716"/>
    </source>
</evidence>
<reference evidence="10 11" key="1">
    <citation type="submission" date="2016-10" db="EMBL/GenBank/DDBJ databases">
        <authorList>
            <person name="de Groot N.N."/>
        </authorList>
    </citation>
    <scope>NUCLEOTIDE SEQUENCE [LARGE SCALE GENOMIC DNA]</scope>
    <source>
        <strain evidence="10 11">DSM 16213</strain>
    </source>
</reference>
<feature type="domain" description="RNA polymerase sigma-70" evidence="9">
    <location>
        <begin position="618"/>
        <end position="644"/>
    </location>
</feature>
<dbReference type="Gene3D" id="1.10.10.10">
    <property type="entry name" value="Winged helix-like DNA-binding domain superfamily/Winged helix DNA-binding domain"/>
    <property type="match status" value="2"/>
</dbReference>
<dbReference type="Proteomes" id="UP000199585">
    <property type="component" value="Unassembled WGS sequence"/>
</dbReference>
<gene>
    <name evidence="6" type="primary">rpoD</name>
    <name evidence="10" type="ORF">SAMN04488003_101376</name>
</gene>
<evidence type="ECO:0000256" key="1">
    <source>
        <dbReference type="ARBA" id="ARBA00022490"/>
    </source>
</evidence>
<dbReference type="InterPro" id="IPR014284">
    <property type="entry name" value="RNA_pol_sigma-70_dom"/>
</dbReference>
<dbReference type="Pfam" id="PF04539">
    <property type="entry name" value="Sigma70_r3"/>
    <property type="match status" value="1"/>
</dbReference>
<dbReference type="InterPro" id="IPR036388">
    <property type="entry name" value="WH-like_DNA-bd_sf"/>
</dbReference>
<feature type="compositionally biased region" description="Basic and acidic residues" evidence="7">
    <location>
        <begin position="1"/>
        <end position="12"/>
    </location>
</feature>
<dbReference type="FunFam" id="1.10.601.10:FF:000001">
    <property type="entry name" value="RNA polymerase sigma factor SigA"/>
    <property type="match status" value="1"/>
</dbReference>
<dbReference type="PANTHER" id="PTHR30603">
    <property type="entry name" value="RNA POLYMERASE SIGMA FACTOR RPO"/>
    <property type="match status" value="1"/>
</dbReference>
<keyword evidence="3 6" id="KW-0731">Sigma factor</keyword>
<dbReference type="Gene3D" id="1.10.601.10">
    <property type="entry name" value="RNA Polymerase Primary Sigma Factor"/>
    <property type="match status" value="1"/>
</dbReference>
<dbReference type="FunFam" id="1.10.10.10:FF:000002">
    <property type="entry name" value="RNA polymerase sigma factor SigA"/>
    <property type="match status" value="1"/>
</dbReference>
<dbReference type="InterPro" id="IPR013324">
    <property type="entry name" value="RNA_pol_sigma_r3/r4-like"/>
</dbReference>
<dbReference type="InterPro" id="IPR042189">
    <property type="entry name" value="RNA_pol_sigma_70_r1_1_sf"/>
</dbReference>
<dbReference type="InterPro" id="IPR050239">
    <property type="entry name" value="Sigma-70_RNA_pol_init_factors"/>
</dbReference>
<dbReference type="SUPFAM" id="SSF88659">
    <property type="entry name" value="Sigma3 and sigma4 domains of RNA polymerase sigma factors"/>
    <property type="match status" value="2"/>
</dbReference>
<dbReference type="Gene3D" id="1.10.220.120">
    <property type="entry name" value="Sigma-70 factor, region 1.1"/>
    <property type="match status" value="1"/>
</dbReference>
<dbReference type="GO" id="GO:0005737">
    <property type="term" value="C:cytoplasm"/>
    <property type="evidence" value="ECO:0007669"/>
    <property type="project" value="UniProtKB-SubCell"/>
</dbReference>
<feature type="domain" description="RNA polymerase sigma-70" evidence="8">
    <location>
        <begin position="449"/>
        <end position="462"/>
    </location>
</feature>
<dbReference type="STRING" id="245187.SAMN04488003_101376"/>
<dbReference type="SUPFAM" id="SSF88946">
    <property type="entry name" value="Sigma2 domain of RNA polymerase sigma factors"/>
    <property type="match status" value="1"/>
</dbReference>
<sequence length="659" mass="74536">MAAKDNDDRKDDSDGDISLDMSQAAVKKMIADARERGYITYDQLNAVLPPDQVSSDQIEDVMSMLSEMGIQVTEQEESEESEEPGGSTDIATVQGGRDVVLGGAEAEKLDRTDDPVRMYLREMGSVELLSREGEIAIAKRIEAGRNTMILGLCESPLTFQAITIWRDELLSEDILLRDVIDLETTFGNQLGDDDSEVAVVTGAGDAGPRDDDDSSDLDADGNPIAKDDDDEDDEQANMSLAAMEAALKPRVLETLEIIARDFGKLSEMQDARMSATLNEDRSFSTAEEETYQTLRSEIVELVNSLHLHNNRIEALIDQLYGINRRIMQIDSAMVKLADQARINRREFIDAYRGRELDPNWLEEIAARAGRGWQALVERSTDKIEELRGDMAQVGQYVGVDITEFRRIVSQVQKGEKEARQAKKEMVEANLRLVISIAKKYTNRGLQFLDLIQEGNIGLMKAVDKFEYRRGYKFSTYATWWIRQAITRSIADQARTIRIPVHMIETINKLVRTGRQMLHEIGREPTPEELAEKLQMPLEKVRKVMKIAKEPISLETPIGDEEDSQLGDFIEDKNAILPLDSAIQENLKETTTRVLASLTPREERVLRMRFGIGMNTDHTLEEVGQQFSVTRERIRQIEAKALRKLKHPSRSRKLRSFLDQ</sequence>
<feature type="region of interest" description="Sigma-70 factor domain-4" evidence="6">
    <location>
        <begin position="593"/>
        <end position="646"/>
    </location>
</feature>
<evidence type="ECO:0000313" key="11">
    <source>
        <dbReference type="Proteomes" id="UP000199585"/>
    </source>
</evidence>